<evidence type="ECO:0000259" key="1">
    <source>
        <dbReference type="PROSITE" id="PS50280"/>
    </source>
</evidence>
<dbReference type="PANTHER" id="PTHR46167:SF1">
    <property type="entry name" value="N-LYSINE METHYLTRANSFERASE KMT5A"/>
    <property type="match status" value="1"/>
</dbReference>
<gene>
    <name evidence="2" type="ORF">WMY93_032777</name>
</gene>
<proteinExistence type="predicted"/>
<dbReference type="PANTHER" id="PTHR46167">
    <property type="entry name" value="N-LYSINE METHYLTRANSFERASE KMT5A"/>
    <property type="match status" value="1"/>
</dbReference>
<dbReference type="PROSITE" id="PS50280">
    <property type="entry name" value="SET"/>
    <property type="match status" value="1"/>
</dbReference>
<accession>A0AAW0MUP2</accession>
<dbReference type="Pfam" id="PF00856">
    <property type="entry name" value="SET"/>
    <property type="match status" value="1"/>
</dbReference>
<dbReference type="SMART" id="SM00317">
    <property type="entry name" value="SET"/>
    <property type="match status" value="1"/>
</dbReference>
<comment type="caution">
    <text evidence="2">The sequence shown here is derived from an EMBL/GenBank/DDBJ whole genome shotgun (WGS) entry which is preliminary data.</text>
</comment>
<dbReference type="GO" id="GO:0042799">
    <property type="term" value="F:histone H4K20 methyltransferase activity"/>
    <property type="evidence" value="ECO:0007669"/>
    <property type="project" value="TreeGrafter"/>
</dbReference>
<dbReference type="Gene3D" id="2.170.270.10">
    <property type="entry name" value="SET domain"/>
    <property type="match status" value="1"/>
</dbReference>
<organism evidence="2 3">
    <name type="scientific">Mugilogobius chulae</name>
    <name type="common">yellowstripe goby</name>
    <dbReference type="NCBI Taxonomy" id="88201"/>
    <lineage>
        <taxon>Eukaryota</taxon>
        <taxon>Metazoa</taxon>
        <taxon>Chordata</taxon>
        <taxon>Craniata</taxon>
        <taxon>Vertebrata</taxon>
        <taxon>Euteleostomi</taxon>
        <taxon>Actinopterygii</taxon>
        <taxon>Neopterygii</taxon>
        <taxon>Teleostei</taxon>
        <taxon>Neoteleostei</taxon>
        <taxon>Acanthomorphata</taxon>
        <taxon>Gobiaria</taxon>
        <taxon>Gobiiformes</taxon>
        <taxon>Gobioidei</taxon>
        <taxon>Gobiidae</taxon>
        <taxon>Gobionellinae</taxon>
        <taxon>Mugilogobius</taxon>
    </lineage>
</organism>
<dbReference type="GO" id="GO:0005700">
    <property type="term" value="C:polytene chromosome"/>
    <property type="evidence" value="ECO:0007669"/>
    <property type="project" value="TreeGrafter"/>
</dbReference>
<dbReference type="SUPFAM" id="SSF82199">
    <property type="entry name" value="SET domain"/>
    <property type="match status" value="1"/>
</dbReference>
<sequence>MEGGEHGGELLLLAAHGELASSRTGRGVFAKSYFSQGDFVVEYRGKLISFEEAERRKRTYPQRCTAFMFDFYWKEKIWWIDAAQEDGSLGRLVNDDHSHPNCKMKRIMLEAKPHLCLFASRDIQPGEEITYDYGGSDCPWRTQHTLIWMLSNTHYSWGPQQPSNSNHYYFLCFLQTEKQLSKAKSSDPHLSRSVEMTPESPPVLVIQYALSMANVCPHCDTIALMSHLSQDISLSITLTKTAPNTDSAISMVQLEAIFITKEHGPPTCKCPAHMNIVPVQSRPTSGGREVEALVWSTSSEMSLPQPVPDCLG</sequence>
<dbReference type="InterPro" id="IPR001214">
    <property type="entry name" value="SET_dom"/>
</dbReference>
<dbReference type="Proteomes" id="UP001460270">
    <property type="component" value="Unassembled WGS sequence"/>
</dbReference>
<evidence type="ECO:0000313" key="2">
    <source>
        <dbReference type="EMBL" id="KAK7880589.1"/>
    </source>
</evidence>
<keyword evidence="3" id="KW-1185">Reference proteome</keyword>
<dbReference type="AlphaFoldDB" id="A0AAW0MUP2"/>
<protein>
    <recommendedName>
        <fullName evidence="1">SET domain-containing protein</fullName>
    </recommendedName>
</protein>
<dbReference type="InterPro" id="IPR046341">
    <property type="entry name" value="SET_dom_sf"/>
</dbReference>
<dbReference type="EMBL" id="JBBPFD010000074">
    <property type="protein sequence ID" value="KAK7880589.1"/>
    <property type="molecule type" value="Genomic_DNA"/>
</dbReference>
<dbReference type="InterPro" id="IPR051760">
    <property type="entry name" value="KMT5A"/>
</dbReference>
<feature type="domain" description="SET" evidence="1">
    <location>
        <begin position="17"/>
        <end position="134"/>
    </location>
</feature>
<name>A0AAW0MUP2_9GOBI</name>
<dbReference type="GO" id="GO:0005634">
    <property type="term" value="C:nucleus"/>
    <property type="evidence" value="ECO:0007669"/>
    <property type="project" value="TreeGrafter"/>
</dbReference>
<dbReference type="GO" id="GO:0043516">
    <property type="term" value="P:regulation of DNA damage response, signal transduction by p53 class mediator"/>
    <property type="evidence" value="ECO:0007669"/>
    <property type="project" value="TreeGrafter"/>
</dbReference>
<evidence type="ECO:0000313" key="3">
    <source>
        <dbReference type="Proteomes" id="UP001460270"/>
    </source>
</evidence>
<reference evidence="3" key="1">
    <citation type="submission" date="2024-04" db="EMBL/GenBank/DDBJ databases">
        <title>Salinicola lusitanus LLJ914,a marine bacterium isolated from the Okinawa Trough.</title>
        <authorList>
            <person name="Li J."/>
        </authorList>
    </citation>
    <scope>NUCLEOTIDE SEQUENCE [LARGE SCALE GENOMIC DNA]</scope>
</reference>
<dbReference type="GO" id="GO:0006357">
    <property type="term" value="P:regulation of transcription by RNA polymerase II"/>
    <property type="evidence" value="ECO:0007669"/>
    <property type="project" value="TreeGrafter"/>
</dbReference>